<accession>A0A7W6AFY0</accession>
<evidence type="ECO:0000313" key="3">
    <source>
        <dbReference type="Proteomes" id="UP000538670"/>
    </source>
</evidence>
<dbReference type="RefSeq" id="WP_206362492.1">
    <property type="nucleotide sequence ID" value="NZ_JACIDH010000009.1"/>
</dbReference>
<comment type="caution">
    <text evidence="2">The sequence shown here is derived from an EMBL/GenBank/DDBJ whole genome shotgun (WGS) entry which is preliminary data.</text>
</comment>
<evidence type="ECO:0000313" key="2">
    <source>
        <dbReference type="EMBL" id="MBB3879866.1"/>
    </source>
</evidence>
<keyword evidence="3" id="KW-1185">Reference proteome</keyword>
<gene>
    <name evidence="2" type="ORF">GGR48_002300</name>
</gene>
<dbReference type="AlphaFoldDB" id="A0A7W6AFY0"/>
<feature type="region of interest" description="Disordered" evidence="1">
    <location>
        <begin position="1"/>
        <end position="23"/>
    </location>
</feature>
<name>A0A7W6AFY0_9SPHN</name>
<feature type="compositionally biased region" description="Low complexity" evidence="1">
    <location>
        <begin position="10"/>
        <end position="23"/>
    </location>
</feature>
<dbReference type="Proteomes" id="UP000538670">
    <property type="component" value="Unassembled WGS sequence"/>
</dbReference>
<proteinExistence type="predicted"/>
<protein>
    <submittedName>
        <fullName evidence="2">Uncharacterized protein</fullName>
    </submittedName>
</protein>
<organism evidence="2 3">
    <name type="scientific">Sphingomonas pseudosanguinis</name>
    <dbReference type="NCBI Taxonomy" id="413712"/>
    <lineage>
        <taxon>Bacteria</taxon>
        <taxon>Pseudomonadati</taxon>
        <taxon>Pseudomonadota</taxon>
        <taxon>Alphaproteobacteria</taxon>
        <taxon>Sphingomonadales</taxon>
        <taxon>Sphingomonadaceae</taxon>
        <taxon>Sphingomonas</taxon>
    </lineage>
</organism>
<dbReference type="EMBL" id="JACIDH010000009">
    <property type="protein sequence ID" value="MBB3879866.1"/>
    <property type="molecule type" value="Genomic_DNA"/>
</dbReference>
<reference evidence="2 3" key="1">
    <citation type="submission" date="2020-08" db="EMBL/GenBank/DDBJ databases">
        <title>Genomic Encyclopedia of Type Strains, Phase IV (KMG-IV): sequencing the most valuable type-strain genomes for metagenomic binning, comparative biology and taxonomic classification.</title>
        <authorList>
            <person name="Goeker M."/>
        </authorList>
    </citation>
    <scope>NUCLEOTIDE SEQUENCE [LARGE SCALE GENOMIC DNA]</scope>
    <source>
        <strain evidence="2 3">DSM 19512</strain>
    </source>
</reference>
<sequence>MTATSNGFLSRASASAFPSRAISSSLRKRSILRPLFRLMPRNGFAGVVEQDRQNLGIIDRVKRQRYARATRGIEEEALIGALLQKLA</sequence>
<evidence type="ECO:0000256" key="1">
    <source>
        <dbReference type="SAM" id="MobiDB-lite"/>
    </source>
</evidence>